<reference evidence="2 3" key="1">
    <citation type="journal article" date="2018" name="BMC Genomics">
        <title>The genome of Naegleria lovaniensis, the basis for a comparative approach to unravel pathogenicity factors of the human pathogenic amoeba N. fowleri.</title>
        <authorList>
            <person name="Liechti N."/>
            <person name="Schurch N."/>
            <person name="Bruggmann R."/>
            <person name="Wittwer M."/>
        </authorList>
    </citation>
    <scope>NUCLEOTIDE SEQUENCE [LARGE SCALE GENOMIC DNA]</scope>
    <source>
        <strain evidence="2 3">ATCC 30569</strain>
    </source>
</reference>
<organism evidence="2 3">
    <name type="scientific">Naegleria lovaniensis</name>
    <name type="common">Amoeba</name>
    <dbReference type="NCBI Taxonomy" id="51637"/>
    <lineage>
        <taxon>Eukaryota</taxon>
        <taxon>Discoba</taxon>
        <taxon>Heterolobosea</taxon>
        <taxon>Tetramitia</taxon>
        <taxon>Eutetramitia</taxon>
        <taxon>Vahlkampfiidae</taxon>
        <taxon>Naegleria</taxon>
    </lineage>
</organism>
<proteinExistence type="predicted"/>
<evidence type="ECO:0000313" key="3">
    <source>
        <dbReference type="Proteomes" id="UP000816034"/>
    </source>
</evidence>
<sequence>MQQLYLIDGANFNTTLNDDIFRIVLSFLPCNDLLTMKLVSKNSFRMCQLTEEDFLWELHFKSTMNELKIATTESHFRYSESENRWISVTVLNPKYSNIDITVSCNFKENLVSILREFLSKNLELRKSEIQKEIVSTEKSIESSSILGRLLQTNLLKPQKLNSSSQWSELPNIAKFCNKFKVFH</sequence>
<accession>A0AA88KDJ9</accession>
<dbReference type="Proteomes" id="UP000816034">
    <property type="component" value="Unassembled WGS sequence"/>
</dbReference>
<gene>
    <name evidence="2" type="ORF">C9374_010524</name>
</gene>
<dbReference type="InterPro" id="IPR036047">
    <property type="entry name" value="F-box-like_dom_sf"/>
</dbReference>
<evidence type="ECO:0000259" key="1">
    <source>
        <dbReference type="Pfam" id="PF00646"/>
    </source>
</evidence>
<keyword evidence="3" id="KW-1185">Reference proteome</keyword>
<name>A0AA88KDJ9_NAELO</name>
<dbReference type="GeneID" id="68102978"/>
<dbReference type="RefSeq" id="XP_044543954.1">
    <property type="nucleotide sequence ID" value="XM_044686078.1"/>
</dbReference>
<dbReference type="SUPFAM" id="SSF81383">
    <property type="entry name" value="F-box domain"/>
    <property type="match status" value="1"/>
</dbReference>
<dbReference type="EMBL" id="PYSW02000043">
    <property type="protein sequence ID" value="KAG2374780.1"/>
    <property type="molecule type" value="Genomic_DNA"/>
</dbReference>
<dbReference type="Pfam" id="PF00646">
    <property type="entry name" value="F-box"/>
    <property type="match status" value="1"/>
</dbReference>
<dbReference type="AlphaFoldDB" id="A0AA88KDJ9"/>
<feature type="domain" description="F-box" evidence="1">
    <location>
        <begin position="16"/>
        <end position="43"/>
    </location>
</feature>
<dbReference type="InterPro" id="IPR001810">
    <property type="entry name" value="F-box_dom"/>
</dbReference>
<protein>
    <recommendedName>
        <fullName evidence="1">F-box domain-containing protein</fullName>
    </recommendedName>
</protein>
<comment type="caution">
    <text evidence="2">The sequence shown here is derived from an EMBL/GenBank/DDBJ whole genome shotgun (WGS) entry which is preliminary data.</text>
</comment>
<dbReference type="Gene3D" id="1.20.1280.50">
    <property type="match status" value="1"/>
</dbReference>
<evidence type="ECO:0000313" key="2">
    <source>
        <dbReference type="EMBL" id="KAG2374780.1"/>
    </source>
</evidence>